<dbReference type="Proteomes" id="UP001147746">
    <property type="component" value="Unassembled WGS sequence"/>
</dbReference>
<name>A0A9W9PS73_9EURO</name>
<feature type="compositionally biased region" description="Acidic residues" evidence="1">
    <location>
        <begin position="368"/>
        <end position="377"/>
    </location>
</feature>
<feature type="region of interest" description="Disordered" evidence="1">
    <location>
        <begin position="363"/>
        <end position="411"/>
    </location>
</feature>
<accession>A0A9W9PS73</accession>
<evidence type="ECO:0000256" key="1">
    <source>
        <dbReference type="SAM" id="MobiDB-lite"/>
    </source>
</evidence>
<feature type="region of interest" description="Disordered" evidence="1">
    <location>
        <begin position="113"/>
        <end position="205"/>
    </location>
</feature>
<evidence type="ECO:0000313" key="3">
    <source>
        <dbReference type="Proteomes" id="UP001147746"/>
    </source>
</evidence>
<sequence>MYEHSDYCADSTEVWRDELPDGSLGCARCLEIHPVHASCTLSPLQDAVSLSPRLKSGITGSLSLHDYRKYLSQEYVADPVDRSDKTLKRKTATVNLNRPPAISALPSCAVSVSSVASSPPPLSPSYSHSILSQRSEQEPESLDISGSYLPPSQSPRDYLVSEHLVRPRPNRKRLNPFLEKHQKSVQARDQAQPLPQPRPQKSDPMLANTQAVSTISHGGASFEILNPRKSLDISRIVSFIEDVDCCSVLSLDPIRDSKVSTTTIDLGLDRCSLSQFTDASLPSHYSSHSLWTPPSKGFSTPKRQTSDIPSSSPGVHGRARSLSDYSIHEQTHWSQSQHIENELHEEMYPDLIRDSPNHHITSITERSEETENEDESPCDSPRPPSSPKTLCSDDDSEIGEPGSPVYANGEWAQVDERDRGIFFEEPPSPYDIYYENTMPAHIYSKPHDPYDLISLDPHVQSVLAAANAETMGLRGHPTRALDDLQRKSQGKLDDRKRSSSQKKRLRKFFSWRSGN</sequence>
<feature type="region of interest" description="Disordered" evidence="1">
    <location>
        <begin position="474"/>
        <end position="504"/>
    </location>
</feature>
<evidence type="ECO:0000313" key="2">
    <source>
        <dbReference type="EMBL" id="KAJ5303602.1"/>
    </source>
</evidence>
<feature type="compositionally biased region" description="Basic and acidic residues" evidence="1">
    <location>
        <begin position="479"/>
        <end position="497"/>
    </location>
</feature>
<dbReference type="EMBL" id="JAPZBO010000009">
    <property type="protein sequence ID" value="KAJ5303602.1"/>
    <property type="molecule type" value="Genomic_DNA"/>
</dbReference>
<organism evidence="2 3">
    <name type="scientific">Penicillium atrosanguineum</name>
    <dbReference type="NCBI Taxonomy" id="1132637"/>
    <lineage>
        <taxon>Eukaryota</taxon>
        <taxon>Fungi</taxon>
        <taxon>Dikarya</taxon>
        <taxon>Ascomycota</taxon>
        <taxon>Pezizomycotina</taxon>
        <taxon>Eurotiomycetes</taxon>
        <taxon>Eurotiomycetidae</taxon>
        <taxon>Eurotiales</taxon>
        <taxon>Aspergillaceae</taxon>
        <taxon>Penicillium</taxon>
    </lineage>
</organism>
<protein>
    <submittedName>
        <fullName evidence="2">Uncharacterized protein</fullName>
    </submittedName>
</protein>
<gene>
    <name evidence="2" type="ORF">N7476_010401</name>
</gene>
<reference evidence="2" key="1">
    <citation type="submission" date="2022-12" db="EMBL/GenBank/DDBJ databases">
        <authorList>
            <person name="Petersen C."/>
        </authorList>
    </citation>
    <scope>NUCLEOTIDE SEQUENCE</scope>
    <source>
        <strain evidence="2">IBT 21472</strain>
    </source>
</reference>
<reference evidence="2" key="2">
    <citation type="journal article" date="2023" name="IMA Fungus">
        <title>Comparative genomic study of the Penicillium genus elucidates a diverse pangenome and 15 lateral gene transfer events.</title>
        <authorList>
            <person name="Petersen C."/>
            <person name="Sorensen T."/>
            <person name="Nielsen M.R."/>
            <person name="Sondergaard T.E."/>
            <person name="Sorensen J.L."/>
            <person name="Fitzpatrick D.A."/>
            <person name="Frisvad J.C."/>
            <person name="Nielsen K.L."/>
        </authorList>
    </citation>
    <scope>NUCLEOTIDE SEQUENCE</scope>
    <source>
        <strain evidence="2">IBT 21472</strain>
    </source>
</reference>
<feature type="compositionally biased region" description="Polar residues" evidence="1">
    <location>
        <begin position="284"/>
        <end position="313"/>
    </location>
</feature>
<proteinExistence type="predicted"/>
<keyword evidence="3" id="KW-1185">Reference proteome</keyword>
<feature type="region of interest" description="Disordered" evidence="1">
    <location>
        <begin position="284"/>
        <end position="321"/>
    </location>
</feature>
<dbReference type="AlphaFoldDB" id="A0A9W9PS73"/>
<comment type="caution">
    <text evidence="2">The sequence shown here is derived from an EMBL/GenBank/DDBJ whole genome shotgun (WGS) entry which is preliminary data.</text>
</comment>